<dbReference type="GO" id="GO:0005737">
    <property type="term" value="C:cytoplasm"/>
    <property type="evidence" value="ECO:0007669"/>
    <property type="project" value="TreeGrafter"/>
</dbReference>
<organism evidence="18 19">
    <name type="scientific">Mizuhopecten yessoensis</name>
    <name type="common">Japanese scallop</name>
    <name type="synonym">Patinopecten yessoensis</name>
    <dbReference type="NCBI Taxonomy" id="6573"/>
    <lineage>
        <taxon>Eukaryota</taxon>
        <taxon>Metazoa</taxon>
        <taxon>Spiralia</taxon>
        <taxon>Lophotrochozoa</taxon>
        <taxon>Mollusca</taxon>
        <taxon>Bivalvia</taxon>
        <taxon>Autobranchia</taxon>
        <taxon>Pteriomorphia</taxon>
        <taxon>Pectinida</taxon>
        <taxon>Pectinoidea</taxon>
        <taxon>Pectinidae</taxon>
        <taxon>Mizuhopecten</taxon>
    </lineage>
</organism>
<keyword evidence="2" id="KW-0217">Developmental protein</keyword>
<dbReference type="PANTHER" id="PTHR24346:SF102">
    <property type="entry name" value="TESTIS-SPECIFIC SERINE_THREONINE-PROTEIN KINASE 1"/>
    <property type="match status" value="1"/>
</dbReference>
<feature type="domain" description="Protein kinase" evidence="17">
    <location>
        <begin position="68"/>
        <end position="325"/>
    </location>
</feature>
<evidence type="ECO:0000256" key="5">
    <source>
        <dbReference type="ARBA" id="ARBA00022679"/>
    </source>
</evidence>
<keyword evidence="3 15" id="KW-0723">Serine/threonine-protein kinase</keyword>
<dbReference type="PROSITE" id="PS50011">
    <property type="entry name" value="PROTEIN_KINASE_DOM"/>
    <property type="match status" value="1"/>
</dbReference>
<feature type="region of interest" description="Disordered" evidence="16">
    <location>
        <begin position="330"/>
        <end position="366"/>
    </location>
</feature>
<evidence type="ECO:0000256" key="2">
    <source>
        <dbReference type="ARBA" id="ARBA00022473"/>
    </source>
</evidence>
<evidence type="ECO:0000256" key="1">
    <source>
        <dbReference type="ARBA" id="ARBA00001946"/>
    </source>
</evidence>
<keyword evidence="6" id="KW-0479">Metal-binding</keyword>
<dbReference type="STRING" id="6573.A0A210Q0D8"/>
<evidence type="ECO:0000256" key="13">
    <source>
        <dbReference type="ARBA" id="ARBA00022871"/>
    </source>
</evidence>
<dbReference type="Proteomes" id="UP000242188">
    <property type="component" value="Unassembled WGS sequence"/>
</dbReference>
<keyword evidence="5" id="KW-0808">Transferase</keyword>
<dbReference type="InterPro" id="IPR000719">
    <property type="entry name" value="Prot_kinase_dom"/>
</dbReference>
<evidence type="ECO:0000256" key="16">
    <source>
        <dbReference type="SAM" id="MobiDB-lite"/>
    </source>
</evidence>
<evidence type="ECO:0000313" key="18">
    <source>
        <dbReference type="EMBL" id="OWF42211.1"/>
    </source>
</evidence>
<keyword evidence="9" id="KW-0221">Differentiation</keyword>
<keyword evidence="13" id="KW-0744">Spermatogenesis</keyword>
<gene>
    <name evidence="18" type="ORF">KP79_PYT22553</name>
</gene>
<evidence type="ECO:0000256" key="8">
    <source>
        <dbReference type="ARBA" id="ARBA00022777"/>
    </source>
</evidence>
<accession>A0A210Q0D8</accession>
<keyword evidence="7 14" id="KW-0547">Nucleotide-binding</keyword>
<reference evidence="18 19" key="1">
    <citation type="journal article" date="2017" name="Nat. Ecol. Evol.">
        <title>Scallop genome provides insights into evolution of bilaterian karyotype and development.</title>
        <authorList>
            <person name="Wang S."/>
            <person name="Zhang J."/>
            <person name="Jiao W."/>
            <person name="Li J."/>
            <person name="Xun X."/>
            <person name="Sun Y."/>
            <person name="Guo X."/>
            <person name="Huan P."/>
            <person name="Dong B."/>
            <person name="Zhang L."/>
            <person name="Hu X."/>
            <person name="Sun X."/>
            <person name="Wang J."/>
            <person name="Zhao C."/>
            <person name="Wang Y."/>
            <person name="Wang D."/>
            <person name="Huang X."/>
            <person name="Wang R."/>
            <person name="Lv J."/>
            <person name="Li Y."/>
            <person name="Zhang Z."/>
            <person name="Liu B."/>
            <person name="Lu W."/>
            <person name="Hui Y."/>
            <person name="Liang J."/>
            <person name="Zhou Z."/>
            <person name="Hou R."/>
            <person name="Li X."/>
            <person name="Liu Y."/>
            <person name="Li H."/>
            <person name="Ning X."/>
            <person name="Lin Y."/>
            <person name="Zhao L."/>
            <person name="Xing Q."/>
            <person name="Dou J."/>
            <person name="Li Y."/>
            <person name="Mao J."/>
            <person name="Guo H."/>
            <person name="Dou H."/>
            <person name="Li T."/>
            <person name="Mu C."/>
            <person name="Jiang W."/>
            <person name="Fu Q."/>
            <person name="Fu X."/>
            <person name="Miao Y."/>
            <person name="Liu J."/>
            <person name="Yu Q."/>
            <person name="Li R."/>
            <person name="Liao H."/>
            <person name="Li X."/>
            <person name="Kong Y."/>
            <person name="Jiang Z."/>
            <person name="Chourrout D."/>
            <person name="Li R."/>
            <person name="Bao Z."/>
        </authorList>
    </citation>
    <scope>NUCLEOTIDE SEQUENCE [LARGE SCALE GENOMIC DNA]</scope>
    <source>
        <strain evidence="18 19">PY_sf001</strain>
    </source>
</reference>
<dbReference type="InterPro" id="IPR008271">
    <property type="entry name" value="Ser/Thr_kinase_AS"/>
</dbReference>
<keyword evidence="4" id="KW-0597">Phosphoprotein</keyword>
<dbReference type="GO" id="GO:0030154">
    <property type="term" value="P:cell differentiation"/>
    <property type="evidence" value="ECO:0007669"/>
    <property type="project" value="UniProtKB-KW"/>
</dbReference>
<dbReference type="InterPro" id="IPR011009">
    <property type="entry name" value="Kinase-like_dom_sf"/>
</dbReference>
<proteinExistence type="inferred from homology"/>
<feature type="binding site" evidence="14">
    <location>
        <position position="98"/>
    </location>
    <ligand>
        <name>ATP</name>
        <dbReference type="ChEBI" id="CHEBI:30616"/>
    </ligand>
</feature>
<dbReference type="GO" id="GO:0000287">
    <property type="term" value="F:magnesium ion binding"/>
    <property type="evidence" value="ECO:0007669"/>
    <property type="project" value="UniProtKB-ARBA"/>
</dbReference>
<dbReference type="InterPro" id="IPR017441">
    <property type="entry name" value="Protein_kinase_ATP_BS"/>
</dbReference>
<dbReference type="Pfam" id="PF00069">
    <property type="entry name" value="Pkinase"/>
    <property type="match status" value="1"/>
</dbReference>
<dbReference type="FunFam" id="1.10.510.10:FF:000658">
    <property type="entry name" value="Protein CBG12184"/>
    <property type="match status" value="1"/>
</dbReference>
<keyword evidence="10 14" id="KW-0067">ATP-binding</keyword>
<comment type="cofactor">
    <cofactor evidence="1">
        <name>Mg(2+)</name>
        <dbReference type="ChEBI" id="CHEBI:18420"/>
    </cofactor>
</comment>
<comment type="caution">
    <text evidence="18">The sequence shown here is derived from an EMBL/GenBank/DDBJ whole genome shotgun (WGS) entry which is preliminary data.</text>
</comment>
<evidence type="ECO:0000259" key="17">
    <source>
        <dbReference type="PROSITE" id="PS50011"/>
    </source>
</evidence>
<evidence type="ECO:0000313" key="19">
    <source>
        <dbReference type="Proteomes" id="UP000242188"/>
    </source>
</evidence>
<evidence type="ECO:0000256" key="7">
    <source>
        <dbReference type="ARBA" id="ARBA00022741"/>
    </source>
</evidence>
<dbReference type="GO" id="GO:0005524">
    <property type="term" value="F:ATP binding"/>
    <property type="evidence" value="ECO:0007669"/>
    <property type="project" value="UniProtKB-UniRule"/>
</dbReference>
<dbReference type="SUPFAM" id="SSF56112">
    <property type="entry name" value="Protein kinase-like (PK-like)"/>
    <property type="match status" value="1"/>
</dbReference>
<protein>
    <submittedName>
        <fullName evidence="18">Testis-specific serine/threonine-protein kinase 4</fullName>
    </submittedName>
</protein>
<evidence type="ECO:0000256" key="6">
    <source>
        <dbReference type="ARBA" id="ARBA00022723"/>
    </source>
</evidence>
<name>A0A210Q0D8_MIZYE</name>
<dbReference type="FunFam" id="3.30.200.20:FF:000042">
    <property type="entry name" value="Aurora kinase A"/>
    <property type="match status" value="1"/>
</dbReference>
<dbReference type="OrthoDB" id="504170at2759"/>
<evidence type="ECO:0000256" key="14">
    <source>
        <dbReference type="PROSITE-ProRule" id="PRU10141"/>
    </source>
</evidence>
<evidence type="ECO:0000256" key="3">
    <source>
        <dbReference type="ARBA" id="ARBA00022527"/>
    </source>
</evidence>
<sequence length="366" mass="42254">MLAIKRQKLEMPVDDPIPARKRSLQAELELMKGEVETVEPRRSSSSSSKIETVSYRPTFRAVLAKKGYLVRQTLGSGSYSKVKFARCFDHDREKVAVKIVDKGKAPKDFQQRFLPREVAIWPRLKHPHIVQNLEIFEDNRRLYMILEYAENGDVLRFIQRTGAVSENRAGYWIRQIGDAVRYLHEMNITHRDLKLENLLLDMENNIKICDFGFVKEETSQELSRTYCGSKSYAAPEILKGQPYDTRKADIWAISVILYILVTGKMPFDESKGNRGVLEEQRNLNFPWKKFKKPVSEDCQGLILWMFRYDYTDRPDIYGLLGHQWPAENCSAPQSDCPKREIAGSTGHVTRKSSKSNPSPMQSVDDQ</sequence>
<comment type="similarity">
    <text evidence="15">Belongs to the protein kinase superfamily.</text>
</comment>
<evidence type="ECO:0000256" key="15">
    <source>
        <dbReference type="RuleBase" id="RU000304"/>
    </source>
</evidence>
<evidence type="ECO:0000256" key="9">
    <source>
        <dbReference type="ARBA" id="ARBA00022782"/>
    </source>
</evidence>
<feature type="compositionally biased region" description="Polar residues" evidence="16">
    <location>
        <begin position="354"/>
        <end position="366"/>
    </location>
</feature>
<dbReference type="PROSITE" id="PS00107">
    <property type="entry name" value="PROTEIN_KINASE_ATP"/>
    <property type="match status" value="1"/>
</dbReference>
<evidence type="ECO:0000256" key="4">
    <source>
        <dbReference type="ARBA" id="ARBA00022553"/>
    </source>
</evidence>
<keyword evidence="11" id="KW-0460">Magnesium</keyword>
<dbReference type="GO" id="GO:0000226">
    <property type="term" value="P:microtubule cytoskeleton organization"/>
    <property type="evidence" value="ECO:0007669"/>
    <property type="project" value="TreeGrafter"/>
</dbReference>
<dbReference type="PANTHER" id="PTHR24346">
    <property type="entry name" value="MAP/MICROTUBULE AFFINITY-REGULATING KINASE"/>
    <property type="match status" value="1"/>
</dbReference>
<dbReference type="GO" id="GO:0035556">
    <property type="term" value="P:intracellular signal transduction"/>
    <property type="evidence" value="ECO:0007669"/>
    <property type="project" value="TreeGrafter"/>
</dbReference>
<dbReference type="AlphaFoldDB" id="A0A210Q0D8"/>
<dbReference type="GO" id="GO:0007283">
    <property type="term" value="P:spermatogenesis"/>
    <property type="evidence" value="ECO:0007669"/>
    <property type="project" value="UniProtKB-KW"/>
</dbReference>
<evidence type="ECO:0000256" key="12">
    <source>
        <dbReference type="ARBA" id="ARBA00022843"/>
    </source>
</evidence>
<dbReference type="Gene3D" id="1.10.510.10">
    <property type="entry name" value="Transferase(Phosphotransferase) domain 1"/>
    <property type="match status" value="1"/>
</dbReference>
<dbReference type="SMART" id="SM00220">
    <property type="entry name" value="S_TKc"/>
    <property type="match status" value="1"/>
</dbReference>
<evidence type="ECO:0000256" key="10">
    <source>
        <dbReference type="ARBA" id="ARBA00022840"/>
    </source>
</evidence>
<keyword evidence="8 18" id="KW-0418">Kinase</keyword>
<keyword evidence="19" id="KW-1185">Reference proteome</keyword>
<keyword evidence="12" id="KW-0832">Ubl conjugation</keyword>
<dbReference type="PROSITE" id="PS00108">
    <property type="entry name" value="PROTEIN_KINASE_ST"/>
    <property type="match status" value="1"/>
</dbReference>
<evidence type="ECO:0000256" key="11">
    <source>
        <dbReference type="ARBA" id="ARBA00022842"/>
    </source>
</evidence>
<dbReference type="GO" id="GO:0050321">
    <property type="term" value="F:tau-protein kinase activity"/>
    <property type="evidence" value="ECO:0007669"/>
    <property type="project" value="TreeGrafter"/>
</dbReference>
<dbReference type="EMBL" id="NEDP02005307">
    <property type="protein sequence ID" value="OWF42211.1"/>
    <property type="molecule type" value="Genomic_DNA"/>
</dbReference>